<dbReference type="EMBL" id="CP063373">
    <property type="protein sequence ID" value="QOV41011.1"/>
    <property type="molecule type" value="Genomic_DNA"/>
</dbReference>
<dbReference type="PANTHER" id="PTHR43214:SF24">
    <property type="entry name" value="TRANSCRIPTIONAL REGULATORY PROTEIN NARL-RELATED"/>
    <property type="match status" value="1"/>
</dbReference>
<dbReference type="AlphaFoldDB" id="A0A7M2T0G9"/>
<dbReference type="SUPFAM" id="SSF46894">
    <property type="entry name" value="C-terminal effector domain of the bipartite response regulators"/>
    <property type="match status" value="1"/>
</dbReference>
<keyword evidence="4" id="KW-0804">Transcription</keyword>
<evidence type="ECO:0000256" key="3">
    <source>
        <dbReference type="ARBA" id="ARBA00023125"/>
    </source>
</evidence>
<dbReference type="Gene3D" id="3.40.50.2300">
    <property type="match status" value="1"/>
</dbReference>
<dbReference type="Proteomes" id="UP000594205">
    <property type="component" value="Chromosome"/>
</dbReference>
<dbReference type="InterPro" id="IPR039420">
    <property type="entry name" value="WalR-like"/>
</dbReference>
<evidence type="ECO:0000259" key="7">
    <source>
        <dbReference type="PROSITE" id="PS50110"/>
    </source>
</evidence>
<dbReference type="SMART" id="SM00421">
    <property type="entry name" value="HTH_LUXR"/>
    <property type="match status" value="1"/>
</dbReference>
<dbReference type="GO" id="GO:0000160">
    <property type="term" value="P:phosphorelay signal transduction system"/>
    <property type="evidence" value="ECO:0007669"/>
    <property type="project" value="InterPro"/>
</dbReference>
<dbReference type="PROSITE" id="PS50110">
    <property type="entry name" value="RESPONSE_REGULATORY"/>
    <property type="match status" value="1"/>
</dbReference>
<dbReference type="InterPro" id="IPR011006">
    <property type="entry name" value="CheY-like_superfamily"/>
</dbReference>
<evidence type="ECO:0000313" key="9">
    <source>
        <dbReference type="Proteomes" id="UP000594205"/>
    </source>
</evidence>
<keyword evidence="1 5" id="KW-0597">Phosphoprotein</keyword>
<organism evidence="8 9">
    <name type="scientific">Streptomyces ferrugineus</name>
    <dbReference type="NCBI Taxonomy" id="1413221"/>
    <lineage>
        <taxon>Bacteria</taxon>
        <taxon>Bacillati</taxon>
        <taxon>Actinomycetota</taxon>
        <taxon>Actinomycetes</taxon>
        <taxon>Kitasatosporales</taxon>
        <taxon>Streptomycetaceae</taxon>
        <taxon>Streptomyces</taxon>
    </lineage>
</organism>
<dbReference type="Pfam" id="PF00196">
    <property type="entry name" value="GerE"/>
    <property type="match status" value="1"/>
</dbReference>
<keyword evidence="2" id="KW-0805">Transcription regulation</keyword>
<dbReference type="SUPFAM" id="SSF52172">
    <property type="entry name" value="CheY-like"/>
    <property type="match status" value="1"/>
</dbReference>
<name>A0A7M2T0G9_9ACTN</name>
<sequence>MVVDDEQVLREGLRRILQSFDDIDVPVVCTGAEALEQARLHGPDVVLLDLRMPDRDGLTVLADLRSLPSPPAVAMLTNFDAEESLSAALRGGAAGFLLKDTAPEQLVHAVRALADGGSVIAPRLTRTVVDGFVRAQPEHRPPLAEGAARALTERERGVLALLADGMSNAEIARHLSISPATAKEHVSAILAKLGVANRVQAAVAAYRAGLHDAA</sequence>
<feature type="modified residue" description="4-aspartylphosphate" evidence="5">
    <location>
        <position position="49"/>
    </location>
</feature>
<keyword evidence="3" id="KW-0238">DNA-binding</keyword>
<evidence type="ECO:0000256" key="1">
    <source>
        <dbReference type="ARBA" id="ARBA00022553"/>
    </source>
</evidence>
<protein>
    <submittedName>
        <fullName evidence="8">Response regulator transcription factor</fullName>
    </submittedName>
</protein>
<evidence type="ECO:0000256" key="2">
    <source>
        <dbReference type="ARBA" id="ARBA00023015"/>
    </source>
</evidence>
<evidence type="ECO:0000256" key="5">
    <source>
        <dbReference type="PROSITE-ProRule" id="PRU00169"/>
    </source>
</evidence>
<dbReference type="KEGG" id="sfeu:IM697_04755"/>
<feature type="domain" description="HTH luxR-type" evidence="6">
    <location>
        <begin position="144"/>
        <end position="209"/>
    </location>
</feature>
<feature type="domain" description="Response regulatory" evidence="7">
    <location>
        <begin position="1"/>
        <end position="114"/>
    </location>
</feature>
<proteinExistence type="predicted"/>
<evidence type="ECO:0000313" key="8">
    <source>
        <dbReference type="EMBL" id="QOV41011.1"/>
    </source>
</evidence>
<accession>A0A7M2T0G9</accession>
<dbReference type="PANTHER" id="PTHR43214">
    <property type="entry name" value="TWO-COMPONENT RESPONSE REGULATOR"/>
    <property type="match status" value="1"/>
</dbReference>
<dbReference type="Pfam" id="PF00072">
    <property type="entry name" value="Response_reg"/>
    <property type="match status" value="1"/>
</dbReference>
<dbReference type="RefSeq" id="WP_194049588.1">
    <property type="nucleotide sequence ID" value="NZ_CP063373.1"/>
</dbReference>
<gene>
    <name evidence="8" type="ORF">IM697_04755</name>
</gene>
<keyword evidence="9" id="KW-1185">Reference proteome</keyword>
<dbReference type="InterPro" id="IPR000792">
    <property type="entry name" value="Tscrpt_reg_LuxR_C"/>
</dbReference>
<dbReference type="PROSITE" id="PS50043">
    <property type="entry name" value="HTH_LUXR_2"/>
    <property type="match status" value="1"/>
</dbReference>
<reference evidence="8 9" key="1">
    <citation type="submission" date="2020-10" db="EMBL/GenBank/DDBJ databases">
        <title>Streptomyces ferrugineus complate genome analysis.</title>
        <authorList>
            <person name="Anwar N."/>
        </authorList>
    </citation>
    <scope>NUCLEOTIDE SEQUENCE [LARGE SCALE GENOMIC DNA]</scope>
    <source>
        <strain evidence="8 9">CCTCC AA2014009</strain>
    </source>
</reference>
<dbReference type="InterPro" id="IPR016032">
    <property type="entry name" value="Sig_transdc_resp-reg_C-effctor"/>
</dbReference>
<evidence type="ECO:0000256" key="4">
    <source>
        <dbReference type="ARBA" id="ARBA00023163"/>
    </source>
</evidence>
<dbReference type="PRINTS" id="PR00038">
    <property type="entry name" value="HTHLUXR"/>
</dbReference>
<evidence type="ECO:0000259" key="6">
    <source>
        <dbReference type="PROSITE" id="PS50043"/>
    </source>
</evidence>
<dbReference type="GO" id="GO:0003677">
    <property type="term" value="F:DNA binding"/>
    <property type="evidence" value="ECO:0007669"/>
    <property type="project" value="UniProtKB-KW"/>
</dbReference>
<dbReference type="CDD" id="cd06170">
    <property type="entry name" value="LuxR_C_like"/>
    <property type="match status" value="1"/>
</dbReference>
<dbReference type="InterPro" id="IPR058245">
    <property type="entry name" value="NreC/VraR/RcsB-like_REC"/>
</dbReference>
<dbReference type="InterPro" id="IPR001789">
    <property type="entry name" value="Sig_transdc_resp-reg_receiver"/>
</dbReference>
<dbReference type="GO" id="GO:0006355">
    <property type="term" value="P:regulation of DNA-templated transcription"/>
    <property type="evidence" value="ECO:0007669"/>
    <property type="project" value="InterPro"/>
</dbReference>
<dbReference type="SMART" id="SM00448">
    <property type="entry name" value="REC"/>
    <property type="match status" value="1"/>
</dbReference>
<dbReference type="CDD" id="cd17535">
    <property type="entry name" value="REC_NarL-like"/>
    <property type="match status" value="1"/>
</dbReference>